<proteinExistence type="predicted"/>
<evidence type="ECO:0000313" key="1">
    <source>
        <dbReference type="EMBL" id="KZV29125.1"/>
    </source>
</evidence>
<reference evidence="1 2" key="1">
    <citation type="journal article" date="2015" name="Proc. Natl. Acad. Sci. U.S.A.">
        <title>The resurrection genome of Boea hygrometrica: A blueprint for survival of dehydration.</title>
        <authorList>
            <person name="Xiao L."/>
            <person name="Yang G."/>
            <person name="Zhang L."/>
            <person name="Yang X."/>
            <person name="Zhao S."/>
            <person name="Ji Z."/>
            <person name="Zhou Q."/>
            <person name="Hu M."/>
            <person name="Wang Y."/>
            <person name="Chen M."/>
            <person name="Xu Y."/>
            <person name="Jin H."/>
            <person name="Xiao X."/>
            <person name="Hu G."/>
            <person name="Bao F."/>
            <person name="Hu Y."/>
            <person name="Wan P."/>
            <person name="Li L."/>
            <person name="Deng X."/>
            <person name="Kuang T."/>
            <person name="Xiang C."/>
            <person name="Zhu J.K."/>
            <person name="Oliver M.J."/>
            <person name="He Y."/>
        </authorList>
    </citation>
    <scope>NUCLEOTIDE SEQUENCE [LARGE SCALE GENOMIC DNA]</scope>
    <source>
        <strain evidence="2">cv. XS01</strain>
    </source>
</reference>
<keyword evidence="2" id="KW-1185">Reference proteome</keyword>
<organism evidence="1 2">
    <name type="scientific">Dorcoceras hygrometricum</name>
    <dbReference type="NCBI Taxonomy" id="472368"/>
    <lineage>
        <taxon>Eukaryota</taxon>
        <taxon>Viridiplantae</taxon>
        <taxon>Streptophyta</taxon>
        <taxon>Embryophyta</taxon>
        <taxon>Tracheophyta</taxon>
        <taxon>Spermatophyta</taxon>
        <taxon>Magnoliopsida</taxon>
        <taxon>eudicotyledons</taxon>
        <taxon>Gunneridae</taxon>
        <taxon>Pentapetalae</taxon>
        <taxon>asterids</taxon>
        <taxon>lamiids</taxon>
        <taxon>Lamiales</taxon>
        <taxon>Gesneriaceae</taxon>
        <taxon>Didymocarpoideae</taxon>
        <taxon>Trichosporeae</taxon>
        <taxon>Loxocarpinae</taxon>
        <taxon>Dorcoceras</taxon>
    </lineage>
</organism>
<accession>A0A2Z7B5P8</accession>
<protein>
    <submittedName>
        <fullName evidence="1">Uncharacterized protein</fullName>
    </submittedName>
</protein>
<evidence type="ECO:0000313" key="2">
    <source>
        <dbReference type="Proteomes" id="UP000250235"/>
    </source>
</evidence>
<dbReference type="EMBL" id="KV009504">
    <property type="protein sequence ID" value="KZV29125.1"/>
    <property type="molecule type" value="Genomic_DNA"/>
</dbReference>
<dbReference type="Proteomes" id="UP000250235">
    <property type="component" value="Unassembled WGS sequence"/>
</dbReference>
<gene>
    <name evidence="1" type="ORF">F511_42532</name>
</gene>
<sequence length="126" mass="14053">MTYNHRHWTEGVGSYPDKHPPMLKLAREIGMNSALDSALELLFILCALSSCCSNIQLMNQLDVPCTSGSKLPNQLGRPHTVPARYLRPVQLRRPLTVLARISSRLLQSNQAAHVKYGVSKIEADFV</sequence>
<name>A0A2Z7B5P8_9LAMI</name>
<dbReference type="AlphaFoldDB" id="A0A2Z7B5P8"/>